<name>A0ACB9ZZM6_CATRO</name>
<evidence type="ECO:0000313" key="2">
    <source>
        <dbReference type="Proteomes" id="UP001060085"/>
    </source>
</evidence>
<dbReference type="EMBL" id="CM044707">
    <property type="protein sequence ID" value="KAI5652598.1"/>
    <property type="molecule type" value="Genomic_DNA"/>
</dbReference>
<comment type="caution">
    <text evidence="1">The sequence shown here is derived from an EMBL/GenBank/DDBJ whole genome shotgun (WGS) entry which is preliminary data.</text>
</comment>
<organism evidence="1 2">
    <name type="scientific">Catharanthus roseus</name>
    <name type="common">Madagascar periwinkle</name>
    <name type="synonym">Vinca rosea</name>
    <dbReference type="NCBI Taxonomy" id="4058"/>
    <lineage>
        <taxon>Eukaryota</taxon>
        <taxon>Viridiplantae</taxon>
        <taxon>Streptophyta</taxon>
        <taxon>Embryophyta</taxon>
        <taxon>Tracheophyta</taxon>
        <taxon>Spermatophyta</taxon>
        <taxon>Magnoliopsida</taxon>
        <taxon>eudicotyledons</taxon>
        <taxon>Gunneridae</taxon>
        <taxon>Pentapetalae</taxon>
        <taxon>asterids</taxon>
        <taxon>lamiids</taxon>
        <taxon>Gentianales</taxon>
        <taxon>Apocynaceae</taxon>
        <taxon>Rauvolfioideae</taxon>
        <taxon>Vinceae</taxon>
        <taxon>Catharanthinae</taxon>
        <taxon>Catharanthus</taxon>
    </lineage>
</organism>
<dbReference type="Proteomes" id="UP001060085">
    <property type="component" value="Linkage Group LG07"/>
</dbReference>
<protein>
    <submittedName>
        <fullName evidence="1">Uncharacterized protein</fullName>
    </submittedName>
</protein>
<gene>
    <name evidence="1" type="ORF">M9H77_29785</name>
</gene>
<sequence length="148" mass="16788">MDLPVEEKSSLNLPPTVGPPYHHSFNKQSKCAKVITKIIKEHFVEAHAIVRKIPDEDPGQTKEHVAKYQELKTNAKRLHIETSSPMPIDEQLMFEVASGSNKGHSDGEVAEAGHRFCWFLLRLHTSLCQEGEEVIGIHAVGRRQVRWF</sequence>
<keyword evidence="2" id="KW-1185">Reference proteome</keyword>
<evidence type="ECO:0000313" key="1">
    <source>
        <dbReference type="EMBL" id="KAI5652598.1"/>
    </source>
</evidence>
<reference evidence="2" key="1">
    <citation type="journal article" date="2023" name="Nat. Plants">
        <title>Single-cell RNA sequencing provides a high-resolution roadmap for understanding the multicellular compartmentation of specialized metabolism.</title>
        <authorList>
            <person name="Sun S."/>
            <person name="Shen X."/>
            <person name="Li Y."/>
            <person name="Li Y."/>
            <person name="Wang S."/>
            <person name="Li R."/>
            <person name="Zhang H."/>
            <person name="Shen G."/>
            <person name="Guo B."/>
            <person name="Wei J."/>
            <person name="Xu J."/>
            <person name="St-Pierre B."/>
            <person name="Chen S."/>
            <person name="Sun C."/>
        </authorList>
    </citation>
    <scope>NUCLEOTIDE SEQUENCE [LARGE SCALE GENOMIC DNA]</scope>
</reference>
<accession>A0ACB9ZZM6</accession>
<proteinExistence type="predicted"/>